<keyword evidence="4" id="KW-0998">Cell outer membrane</keyword>
<dbReference type="EMBL" id="UINC01004514">
    <property type="protein sequence ID" value="SVA14881.1"/>
    <property type="molecule type" value="Genomic_DNA"/>
</dbReference>
<dbReference type="GO" id="GO:0051205">
    <property type="term" value="P:protein insertion into membrane"/>
    <property type="evidence" value="ECO:0007669"/>
    <property type="project" value="TreeGrafter"/>
</dbReference>
<keyword evidence="3" id="KW-0564">Palmitate</keyword>
<gene>
    <name evidence="7" type="ORF">METZ01_LOCUS67735</name>
</gene>
<dbReference type="PROSITE" id="PS51257">
    <property type="entry name" value="PROKAR_LIPOPROTEIN"/>
    <property type="match status" value="1"/>
</dbReference>
<proteinExistence type="inferred from homology"/>
<dbReference type="SUPFAM" id="SSF48452">
    <property type="entry name" value="TPR-like"/>
    <property type="match status" value="1"/>
</dbReference>
<evidence type="ECO:0000256" key="2">
    <source>
        <dbReference type="ARBA" id="ARBA00023136"/>
    </source>
</evidence>
<dbReference type="Pfam" id="PF13525">
    <property type="entry name" value="YfiO"/>
    <property type="match status" value="1"/>
</dbReference>
<keyword evidence="2" id="KW-0472">Membrane</keyword>
<sequence length="263" mass="30374">MEGNSKNIWIAVIGLIILLGCSGREERDGRSTAEIVYQKAKNSMEGGSYSNAANYLEILVSSFPFSNQSKQAQLDLIYAYYRSADFESAVDEARQFEKENPTHPRVDYALYMRGLSLFEGQHKFYHDFFNVDLTKRPPAKTEESFSVFAQLIRRYPNSIYVEDAKQRMIFLRNRLAKYENHVASHYMERGAYVAAINRAKYSIEQYNGAPATVESLRIIAESYEKLGMTDLADTAEEIYLANIDQNFSETTSLEEKKPWYKFW</sequence>
<dbReference type="CDD" id="cd15830">
    <property type="entry name" value="BamD"/>
    <property type="match status" value="1"/>
</dbReference>
<dbReference type="Gene3D" id="1.25.40.10">
    <property type="entry name" value="Tetratricopeptide repeat domain"/>
    <property type="match status" value="1"/>
</dbReference>
<reference evidence="7" key="1">
    <citation type="submission" date="2018-05" db="EMBL/GenBank/DDBJ databases">
        <authorList>
            <person name="Lanie J.A."/>
            <person name="Ng W.-L."/>
            <person name="Kazmierczak K.M."/>
            <person name="Andrzejewski T.M."/>
            <person name="Davidsen T.M."/>
            <person name="Wayne K.J."/>
            <person name="Tettelin H."/>
            <person name="Glass J.I."/>
            <person name="Rusch D."/>
            <person name="Podicherti R."/>
            <person name="Tsui H.-C.T."/>
            <person name="Winkler M.E."/>
        </authorList>
    </citation>
    <scope>NUCLEOTIDE SEQUENCE</scope>
</reference>
<dbReference type="AlphaFoldDB" id="A0A381TH95"/>
<organism evidence="7">
    <name type="scientific">marine metagenome</name>
    <dbReference type="NCBI Taxonomy" id="408172"/>
    <lineage>
        <taxon>unclassified sequences</taxon>
        <taxon>metagenomes</taxon>
        <taxon>ecological metagenomes</taxon>
    </lineage>
</organism>
<dbReference type="HAMAP" id="MF_00922">
    <property type="entry name" value="OM_assembly_BamD"/>
    <property type="match status" value="1"/>
</dbReference>
<evidence type="ECO:0000256" key="5">
    <source>
        <dbReference type="ARBA" id="ARBA00023288"/>
    </source>
</evidence>
<dbReference type="NCBIfam" id="TIGR03302">
    <property type="entry name" value="OM_YfiO"/>
    <property type="match status" value="1"/>
</dbReference>
<evidence type="ECO:0000313" key="7">
    <source>
        <dbReference type="EMBL" id="SVA14881.1"/>
    </source>
</evidence>
<evidence type="ECO:0000259" key="6">
    <source>
        <dbReference type="Pfam" id="PF13525"/>
    </source>
</evidence>
<keyword evidence="1" id="KW-0732">Signal</keyword>
<protein>
    <recommendedName>
        <fullName evidence="6">Outer membrane lipoprotein BamD-like domain-containing protein</fullName>
    </recommendedName>
</protein>
<dbReference type="InterPro" id="IPR039565">
    <property type="entry name" value="BamD-like"/>
</dbReference>
<dbReference type="PANTHER" id="PTHR37423">
    <property type="entry name" value="SOLUBLE LYTIC MUREIN TRANSGLYCOSYLASE-RELATED"/>
    <property type="match status" value="1"/>
</dbReference>
<feature type="domain" description="Outer membrane lipoprotein BamD-like" evidence="6">
    <location>
        <begin position="33"/>
        <end position="236"/>
    </location>
</feature>
<accession>A0A381TH95</accession>
<dbReference type="PANTHER" id="PTHR37423:SF1">
    <property type="entry name" value="OUTER MEMBRANE PROTEIN ASSEMBLY FACTOR BAMD"/>
    <property type="match status" value="1"/>
</dbReference>
<keyword evidence="5" id="KW-0449">Lipoprotein</keyword>
<evidence type="ECO:0000256" key="3">
    <source>
        <dbReference type="ARBA" id="ARBA00023139"/>
    </source>
</evidence>
<dbReference type="GO" id="GO:1990063">
    <property type="term" value="C:Bam protein complex"/>
    <property type="evidence" value="ECO:0007669"/>
    <property type="project" value="TreeGrafter"/>
</dbReference>
<name>A0A381TH95_9ZZZZ</name>
<evidence type="ECO:0000256" key="1">
    <source>
        <dbReference type="ARBA" id="ARBA00022729"/>
    </source>
</evidence>
<dbReference type="InterPro" id="IPR017689">
    <property type="entry name" value="BamD"/>
</dbReference>
<dbReference type="InterPro" id="IPR011990">
    <property type="entry name" value="TPR-like_helical_dom_sf"/>
</dbReference>
<evidence type="ECO:0000256" key="4">
    <source>
        <dbReference type="ARBA" id="ARBA00023237"/>
    </source>
</evidence>